<name>A0A1D1WC69_RAMVA</name>
<reference evidence="14 15" key="1">
    <citation type="journal article" date="2016" name="Nat. Commun.">
        <title>Extremotolerant tardigrade genome and improved radiotolerance of human cultured cells by tardigrade-unique protein.</title>
        <authorList>
            <person name="Hashimoto T."/>
            <person name="Horikawa D.D."/>
            <person name="Saito Y."/>
            <person name="Kuwahara H."/>
            <person name="Kozuka-Hata H."/>
            <person name="Shin-I T."/>
            <person name="Minakuchi Y."/>
            <person name="Ohishi K."/>
            <person name="Motoyama A."/>
            <person name="Aizu T."/>
            <person name="Enomoto A."/>
            <person name="Kondo K."/>
            <person name="Tanaka S."/>
            <person name="Hara Y."/>
            <person name="Koshikawa S."/>
            <person name="Sagara H."/>
            <person name="Miura T."/>
            <person name="Yokobori S."/>
            <person name="Miyagawa K."/>
            <person name="Suzuki Y."/>
            <person name="Kubo T."/>
            <person name="Oyama M."/>
            <person name="Kohara Y."/>
            <person name="Fujiyama A."/>
            <person name="Arakawa K."/>
            <person name="Katayama T."/>
            <person name="Toyoda A."/>
            <person name="Kunieda T."/>
        </authorList>
    </citation>
    <scope>NUCLEOTIDE SEQUENCE [LARGE SCALE GENOMIC DNA]</scope>
    <source>
        <strain evidence="14 15">YOKOZUNA-1</strain>
    </source>
</reference>
<keyword evidence="9" id="KW-0539">Nucleus</keyword>
<evidence type="ECO:0000256" key="2">
    <source>
        <dbReference type="ARBA" id="ARBA00022723"/>
    </source>
</evidence>
<evidence type="ECO:0000256" key="6">
    <source>
        <dbReference type="ARBA" id="ARBA00023015"/>
    </source>
</evidence>
<feature type="region of interest" description="Disordered" evidence="11">
    <location>
        <begin position="234"/>
        <end position="253"/>
    </location>
</feature>
<dbReference type="PROSITE" id="PS50157">
    <property type="entry name" value="ZINC_FINGER_C2H2_2"/>
    <property type="match status" value="5"/>
</dbReference>
<evidence type="ECO:0000256" key="10">
    <source>
        <dbReference type="PROSITE-ProRule" id="PRU00042"/>
    </source>
</evidence>
<evidence type="ECO:0000259" key="13">
    <source>
        <dbReference type="PROSITE" id="PS50280"/>
    </source>
</evidence>
<feature type="domain" description="SET" evidence="13">
    <location>
        <begin position="53"/>
        <end position="168"/>
    </location>
</feature>
<dbReference type="OrthoDB" id="7295497at2759"/>
<dbReference type="SMART" id="SM00317">
    <property type="entry name" value="SET"/>
    <property type="match status" value="1"/>
</dbReference>
<dbReference type="PROSITE" id="PS50280">
    <property type="entry name" value="SET"/>
    <property type="match status" value="1"/>
</dbReference>
<gene>
    <name evidence="14" type="primary">RvY_19264-1</name>
    <name evidence="14" type="synonym">RvY_19264.1</name>
    <name evidence="14" type="ORF">RvY_19264</name>
</gene>
<dbReference type="PROSITE" id="PS00028">
    <property type="entry name" value="ZINC_FINGER_C2H2_1"/>
    <property type="match status" value="7"/>
</dbReference>
<feature type="compositionally biased region" description="Acidic residues" evidence="11">
    <location>
        <begin position="280"/>
        <end position="297"/>
    </location>
</feature>
<evidence type="ECO:0000256" key="3">
    <source>
        <dbReference type="ARBA" id="ARBA00022737"/>
    </source>
</evidence>
<dbReference type="InterPro" id="IPR001214">
    <property type="entry name" value="SET_dom"/>
</dbReference>
<feature type="domain" description="C2H2-type" evidence="12">
    <location>
        <begin position="500"/>
        <end position="522"/>
    </location>
</feature>
<dbReference type="SUPFAM" id="SSF82199">
    <property type="entry name" value="SET domain"/>
    <property type="match status" value="1"/>
</dbReference>
<keyword evidence="7" id="KW-0238">DNA-binding</keyword>
<dbReference type="InterPro" id="IPR036236">
    <property type="entry name" value="Znf_C2H2_sf"/>
</dbReference>
<evidence type="ECO:0000313" key="15">
    <source>
        <dbReference type="Proteomes" id="UP000186922"/>
    </source>
</evidence>
<dbReference type="InterPro" id="IPR046341">
    <property type="entry name" value="SET_dom_sf"/>
</dbReference>
<feature type="domain" description="C2H2-type" evidence="12">
    <location>
        <begin position="471"/>
        <end position="499"/>
    </location>
</feature>
<keyword evidence="2" id="KW-0479">Metal-binding</keyword>
<evidence type="ECO:0000256" key="5">
    <source>
        <dbReference type="ARBA" id="ARBA00022833"/>
    </source>
</evidence>
<dbReference type="PANTHER" id="PTHR16515">
    <property type="entry name" value="PR DOMAIN ZINC FINGER PROTEIN"/>
    <property type="match status" value="1"/>
</dbReference>
<sequence length="664" mass="75932">MEQSLVAAERISRSFIPRCELCQKGENGPCIDRCPTIIADQALLPRAYATLPWQLDIRDLKDGMQKSKKPKGVFARTSVQAGTAFGPLHGVLVDPVSSLRPFHFGLVLENKLFHYNLESDNGSNWMKFVRISDTPNKVNLMAYQHGRQVYFTALKPILEDEELCVGYSYQYALAIGKVRADAGTKKALTKNPENFQLPPPLRIEENSFMSLLPAEERLDLRVIDLVANDVGLPSPEMFHQGSLPPRPKKRKRQEAISVLKGRRTYAELTKELLSKPVEGVAEDDDQEEENNPDDADYEAERMQRQSPKPKKIQRKRLKQIEICGALVELTKPTKRSGRKEKPLTEVERLLVEKKLTTASTLLAKHRHYEHPCKAEGCLAEFRIPGLLAIHETTHRTEIPRELATPGPKKCPGCETEMPSFEHLVKHVAEHQRYYNKKRGMPCETCGKVLASEKMLARHNERLHMGEVVKPFGCDKCDGKFVTLAGLKSHENFQHGSRKGFECPVCLETFSGSHSLNAHSETHRVNGKFSCRICKKVYDSWLVLRRHMKEQHLPKDIVCGVCQKASRRMEQLTRHAVVHSDVFNYPCDICGRKFKRQVKLMDHQKRLHNPHRQYTLKGRSERVAESFANAEVCKYCHRQYNSEERLLEHQWLKHAKLLSQEPSPA</sequence>
<evidence type="ECO:0000256" key="9">
    <source>
        <dbReference type="ARBA" id="ARBA00023242"/>
    </source>
</evidence>
<evidence type="ECO:0000256" key="8">
    <source>
        <dbReference type="ARBA" id="ARBA00023163"/>
    </source>
</evidence>
<dbReference type="EMBL" id="BDGG01000027">
    <property type="protein sequence ID" value="GAV09779.1"/>
    <property type="molecule type" value="Genomic_DNA"/>
</dbReference>
<keyword evidence="3" id="KW-0677">Repeat</keyword>
<dbReference type="GO" id="GO:0010468">
    <property type="term" value="P:regulation of gene expression"/>
    <property type="evidence" value="ECO:0007669"/>
    <property type="project" value="TreeGrafter"/>
</dbReference>
<dbReference type="Pfam" id="PF13912">
    <property type="entry name" value="zf-C2H2_6"/>
    <property type="match status" value="1"/>
</dbReference>
<dbReference type="Pfam" id="PF00096">
    <property type="entry name" value="zf-C2H2"/>
    <property type="match status" value="2"/>
</dbReference>
<proteinExistence type="predicted"/>
<dbReference type="STRING" id="947166.A0A1D1WC69"/>
<keyword evidence="4 10" id="KW-0863">Zinc-finger</keyword>
<keyword evidence="6" id="KW-0805">Transcription regulation</keyword>
<dbReference type="Gene3D" id="3.30.160.60">
    <property type="entry name" value="Classic Zinc Finger"/>
    <property type="match status" value="4"/>
</dbReference>
<evidence type="ECO:0000256" key="4">
    <source>
        <dbReference type="ARBA" id="ARBA00022771"/>
    </source>
</evidence>
<dbReference type="Gene3D" id="2.170.270.10">
    <property type="entry name" value="SET domain"/>
    <property type="match status" value="1"/>
</dbReference>
<feature type="domain" description="C2H2-type" evidence="12">
    <location>
        <begin position="584"/>
        <end position="612"/>
    </location>
</feature>
<comment type="caution">
    <text evidence="14">The sequence shown here is derived from an EMBL/GenBank/DDBJ whole genome shotgun (WGS) entry which is preliminary data.</text>
</comment>
<feature type="domain" description="C2H2-type" evidence="12">
    <location>
        <begin position="528"/>
        <end position="556"/>
    </location>
</feature>
<protein>
    <recommendedName>
        <fullName evidence="16">SET domain-containing protein</fullName>
    </recommendedName>
</protein>
<dbReference type="GO" id="GO:0008270">
    <property type="term" value="F:zinc ion binding"/>
    <property type="evidence" value="ECO:0007669"/>
    <property type="project" value="UniProtKB-KW"/>
</dbReference>
<dbReference type="Proteomes" id="UP000186922">
    <property type="component" value="Unassembled WGS sequence"/>
</dbReference>
<dbReference type="GO" id="GO:0005634">
    <property type="term" value="C:nucleus"/>
    <property type="evidence" value="ECO:0007669"/>
    <property type="project" value="TreeGrafter"/>
</dbReference>
<keyword evidence="8" id="KW-0804">Transcription</keyword>
<feature type="domain" description="C2H2-type" evidence="12">
    <location>
        <begin position="440"/>
        <end position="468"/>
    </location>
</feature>
<feature type="region of interest" description="Disordered" evidence="11">
    <location>
        <begin position="274"/>
        <end position="315"/>
    </location>
</feature>
<dbReference type="InterPro" id="IPR050331">
    <property type="entry name" value="Zinc_finger"/>
</dbReference>
<comment type="subcellular location">
    <subcellularLocation>
        <location evidence="1">Nucleus</location>
    </subcellularLocation>
</comment>
<evidence type="ECO:0000256" key="1">
    <source>
        <dbReference type="ARBA" id="ARBA00004123"/>
    </source>
</evidence>
<keyword evidence="5" id="KW-0862">Zinc</keyword>
<dbReference type="SMART" id="SM00355">
    <property type="entry name" value="ZnF_C2H2"/>
    <property type="match status" value="9"/>
</dbReference>
<dbReference type="SUPFAM" id="SSF57667">
    <property type="entry name" value="beta-beta-alpha zinc fingers"/>
    <property type="match status" value="3"/>
</dbReference>
<evidence type="ECO:0000259" key="12">
    <source>
        <dbReference type="PROSITE" id="PS50157"/>
    </source>
</evidence>
<organism evidence="14 15">
    <name type="scientific">Ramazzottius varieornatus</name>
    <name type="common">Water bear</name>
    <name type="synonym">Tardigrade</name>
    <dbReference type="NCBI Taxonomy" id="947166"/>
    <lineage>
        <taxon>Eukaryota</taxon>
        <taxon>Metazoa</taxon>
        <taxon>Ecdysozoa</taxon>
        <taxon>Tardigrada</taxon>
        <taxon>Eutardigrada</taxon>
        <taxon>Parachela</taxon>
        <taxon>Hypsibioidea</taxon>
        <taxon>Ramazzottiidae</taxon>
        <taxon>Ramazzottius</taxon>
    </lineage>
</organism>
<evidence type="ECO:0000256" key="11">
    <source>
        <dbReference type="SAM" id="MobiDB-lite"/>
    </source>
</evidence>
<evidence type="ECO:0008006" key="16">
    <source>
        <dbReference type="Google" id="ProtNLM"/>
    </source>
</evidence>
<accession>A0A1D1WC69</accession>
<dbReference type="InterPro" id="IPR013087">
    <property type="entry name" value="Znf_C2H2_type"/>
</dbReference>
<dbReference type="AlphaFoldDB" id="A0A1D1WC69"/>
<dbReference type="PANTHER" id="PTHR16515:SF2">
    <property type="entry name" value="PR DOMAIN ZINC FINGER PROTEIN 4"/>
    <property type="match status" value="1"/>
</dbReference>
<evidence type="ECO:0000313" key="14">
    <source>
        <dbReference type="EMBL" id="GAV09779.1"/>
    </source>
</evidence>
<keyword evidence="15" id="KW-1185">Reference proteome</keyword>
<evidence type="ECO:0000256" key="7">
    <source>
        <dbReference type="ARBA" id="ARBA00023125"/>
    </source>
</evidence>
<dbReference type="Pfam" id="PF21549">
    <property type="entry name" value="PRDM2_PR"/>
    <property type="match status" value="1"/>
</dbReference>